<dbReference type="FunFam" id="3.30.200.20:FF:000276">
    <property type="entry name" value="Receptor tyrosine-protein kinase erbB-3"/>
    <property type="match status" value="1"/>
</dbReference>
<evidence type="ECO:0000313" key="24">
    <source>
        <dbReference type="Ensembl" id="ENSKMAP00000026346.1"/>
    </source>
</evidence>
<comment type="catalytic activity">
    <reaction evidence="16">
        <text>L-tyrosyl-[protein] + ATP = O-phospho-L-tyrosyl-[protein] + ADP + H(+)</text>
        <dbReference type="Rhea" id="RHEA:10596"/>
        <dbReference type="Rhea" id="RHEA-COMP:10136"/>
        <dbReference type="Rhea" id="RHEA-COMP:20101"/>
        <dbReference type="ChEBI" id="CHEBI:15378"/>
        <dbReference type="ChEBI" id="CHEBI:30616"/>
        <dbReference type="ChEBI" id="CHEBI:46858"/>
        <dbReference type="ChEBI" id="CHEBI:61978"/>
        <dbReference type="ChEBI" id="CHEBI:456216"/>
        <dbReference type="EC" id="2.7.10.1"/>
    </reaction>
</comment>
<feature type="region of interest" description="Disordered" evidence="20">
    <location>
        <begin position="1111"/>
        <end position="1164"/>
    </location>
</feature>
<dbReference type="SUPFAM" id="SSF56112">
    <property type="entry name" value="Protein kinase-like (PK-like)"/>
    <property type="match status" value="1"/>
</dbReference>
<dbReference type="InterPro" id="IPR006211">
    <property type="entry name" value="Furin-like_Cys-rich_dom"/>
</dbReference>
<evidence type="ECO:0000256" key="2">
    <source>
        <dbReference type="ARBA" id="ARBA00011902"/>
    </source>
</evidence>
<dbReference type="FunFam" id="1.10.510.10:FF:000233">
    <property type="entry name" value="receptor tyrosine-protein kinase erbB-3"/>
    <property type="match status" value="1"/>
</dbReference>
<dbReference type="SUPFAM" id="SSF52058">
    <property type="entry name" value="L domain-like"/>
    <property type="match status" value="2"/>
</dbReference>
<evidence type="ECO:0000256" key="17">
    <source>
        <dbReference type="PIRNR" id="PIRNR000619"/>
    </source>
</evidence>
<dbReference type="GO" id="GO:0005524">
    <property type="term" value="F:ATP binding"/>
    <property type="evidence" value="ECO:0007669"/>
    <property type="project" value="UniProtKB-UniRule"/>
</dbReference>
<evidence type="ECO:0000256" key="21">
    <source>
        <dbReference type="SAM" id="Phobius"/>
    </source>
</evidence>
<dbReference type="PANTHER" id="PTHR24416">
    <property type="entry name" value="TYROSINE-PROTEIN KINASE RECEPTOR"/>
    <property type="match status" value="1"/>
</dbReference>
<comment type="subcellular location">
    <subcellularLocation>
        <location evidence="1">Membrane</location>
        <topology evidence="1">Single-pass type I membrane protein</topology>
    </subcellularLocation>
</comment>
<evidence type="ECO:0000256" key="9">
    <source>
        <dbReference type="ARBA" id="ARBA00022840"/>
    </source>
</evidence>
<feature type="compositionally biased region" description="Basic and acidic residues" evidence="20">
    <location>
        <begin position="1254"/>
        <end position="1270"/>
    </location>
</feature>
<dbReference type="GO" id="GO:0043235">
    <property type="term" value="C:receptor complex"/>
    <property type="evidence" value="ECO:0007669"/>
    <property type="project" value="TreeGrafter"/>
</dbReference>
<evidence type="ECO:0000256" key="4">
    <source>
        <dbReference type="ARBA" id="ARBA00022679"/>
    </source>
</evidence>
<feature type="compositionally biased region" description="Polar residues" evidence="20">
    <location>
        <begin position="1236"/>
        <end position="1246"/>
    </location>
</feature>
<keyword evidence="7 17" id="KW-0547">Nucleotide-binding</keyword>
<dbReference type="Gene3D" id="2.10.220.10">
    <property type="entry name" value="Hormone Receptor, Insulin-like Growth Factor Receptor 1, Chain A, domain 2"/>
    <property type="match status" value="3"/>
</dbReference>
<dbReference type="GO" id="GO:0009925">
    <property type="term" value="C:basal plasma membrane"/>
    <property type="evidence" value="ECO:0007669"/>
    <property type="project" value="TreeGrafter"/>
</dbReference>
<reference evidence="24" key="2">
    <citation type="submission" date="2025-09" db="UniProtKB">
        <authorList>
            <consortium name="Ensembl"/>
        </authorList>
    </citation>
    <scope>IDENTIFICATION</scope>
</reference>
<dbReference type="PIRSF" id="PIRSF000619">
    <property type="entry name" value="TyrPK_EGF-R"/>
    <property type="match status" value="1"/>
</dbReference>
<keyword evidence="25" id="KW-1185">Reference proteome</keyword>
<dbReference type="GO" id="GO:0009966">
    <property type="term" value="P:regulation of signal transduction"/>
    <property type="evidence" value="ECO:0007669"/>
    <property type="project" value="UniProtKB-ARBA"/>
</dbReference>
<dbReference type="CDD" id="cd00064">
    <property type="entry name" value="FU"/>
    <property type="match status" value="3"/>
</dbReference>
<evidence type="ECO:0000256" key="5">
    <source>
        <dbReference type="ARBA" id="ARBA00022692"/>
    </source>
</evidence>
<dbReference type="Ensembl" id="ENSKMAT00000026684.1">
    <property type="protein sequence ID" value="ENSKMAP00000026346.1"/>
    <property type="gene ID" value="ENSKMAG00000019542.1"/>
</dbReference>
<evidence type="ECO:0000256" key="1">
    <source>
        <dbReference type="ARBA" id="ARBA00004479"/>
    </source>
</evidence>
<keyword evidence="3" id="KW-0597">Phosphoprotein</keyword>
<keyword evidence="5 21" id="KW-0812">Transmembrane</keyword>
<feature type="signal peptide" evidence="22">
    <location>
        <begin position="1"/>
        <end position="25"/>
    </location>
</feature>
<dbReference type="GO" id="GO:0038132">
    <property type="term" value="F:neuregulin binding"/>
    <property type="evidence" value="ECO:0007669"/>
    <property type="project" value="TreeGrafter"/>
</dbReference>
<dbReference type="OrthoDB" id="6219513at2759"/>
<dbReference type="Proteomes" id="UP000264800">
    <property type="component" value="Unplaced"/>
</dbReference>
<dbReference type="EC" id="2.7.10.1" evidence="2 17"/>
<feature type="domain" description="Protein kinase" evidence="23">
    <location>
        <begin position="715"/>
        <end position="972"/>
    </location>
</feature>
<keyword evidence="6 22" id="KW-0732">Signal</keyword>
<feature type="compositionally biased region" description="Basic and acidic residues" evidence="20">
    <location>
        <begin position="1320"/>
        <end position="1335"/>
    </location>
</feature>
<dbReference type="GO" id="GO:0008284">
    <property type="term" value="P:positive regulation of cell population proliferation"/>
    <property type="evidence" value="ECO:0007669"/>
    <property type="project" value="TreeGrafter"/>
</dbReference>
<dbReference type="RefSeq" id="XP_017271403.1">
    <property type="nucleotide sequence ID" value="XM_017415914.1"/>
</dbReference>
<dbReference type="PROSITE" id="PS00107">
    <property type="entry name" value="PROTEIN_KINASE_ATP"/>
    <property type="match status" value="1"/>
</dbReference>
<feature type="compositionally biased region" description="Polar residues" evidence="20">
    <location>
        <begin position="1218"/>
        <end position="1229"/>
    </location>
</feature>
<evidence type="ECO:0000256" key="12">
    <source>
        <dbReference type="ARBA" id="ARBA00023137"/>
    </source>
</evidence>
<dbReference type="InterPro" id="IPR001245">
    <property type="entry name" value="Ser-Thr/Tyr_kinase_cat_dom"/>
</dbReference>
<dbReference type="PRINTS" id="PR00109">
    <property type="entry name" value="TYRKINASE"/>
</dbReference>
<dbReference type="InterPro" id="IPR006212">
    <property type="entry name" value="Furin_repeat"/>
</dbReference>
<dbReference type="SUPFAM" id="SSF57184">
    <property type="entry name" value="Growth factor receptor domain"/>
    <property type="match status" value="2"/>
</dbReference>
<dbReference type="InterPro" id="IPR000494">
    <property type="entry name" value="Rcpt_L-dom"/>
</dbReference>
<dbReference type="InterPro" id="IPR036941">
    <property type="entry name" value="Rcpt_L-dom_sf"/>
</dbReference>
<accession>A0A3Q3BB15</accession>
<dbReference type="InterPro" id="IPR011009">
    <property type="entry name" value="Kinase-like_dom_sf"/>
</dbReference>
<dbReference type="Pfam" id="PF00757">
    <property type="entry name" value="Furin-like"/>
    <property type="match status" value="1"/>
</dbReference>
<dbReference type="GO" id="GO:0022008">
    <property type="term" value="P:neurogenesis"/>
    <property type="evidence" value="ECO:0007669"/>
    <property type="project" value="TreeGrafter"/>
</dbReference>
<evidence type="ECO:0000256" key="18">
    <source>
        <dbReference type="PIRSR" id="PIRSR000619-2"/>
    </source>
</evidence>
<reference evidence="24" key="1">
    <citation type="submission" date="2025-08" db="UniProtKB">
        <authorList>
            <consortium name="Ensembl"/>
        </authorList>
    </citation>
    <scope>IDENTIFICATION</scope>
</reference>
<dbReference type="PANTHER" id="PTHR24416:SF88">
    <property type="entry name" value="RECEPTOR TYROSINE-PROTEIN KINASE ERBB-3"/>
    <property type="match status" value="1"/>
</dbReference>
<dbReference type="GeneTree" id="ENSGT00940000156107"/>
<dbReference type="Gene3D" id="1.10.510.10">
    <property type="entry name" value="Transferase(Phosphotransferase) domain 1"/>
    <property type="match status" value="1"/>
</dbReference>
<protein>
    <recommendedName>
        <fullName evidence="2 17">Receptor protein-tyrosine kinase</fullName>
        <ecNumber evidence="2 17">2.7.10.1</ecNumber>
    </recommendedName>
</protein>
<dbReference type="Gene3D" id="3.30.200.20">
    <property type="entry name" value="Phosphorylase Kinase, domain 1"/>
    <property type="match status" value="1"/>
</dbReference>
<evidence type="ECO:0000256" key="16">
    <source>
        <dbReference type="ARBA" id="ARBA00051243"/>
    </source>
</evidence>
<keyword evidence="4 17" id="KW-0808">Transferase</keyword>
<proteinExistence type="inferred from homology"/>
<dbReference type="InterPro" id="IPR044912">
    <property type="entry name" value="Egfr_JX_dom"/>
</dbReference>
<feature type="transmembrane region" description="Helical" evidence="21">
    <location>
        <begin position="652"/>
        <end position="674"/>
    </location>
</feature>
<evidence type="ECO:0000256" key="19">
    <source>
        <dbReference type="PROSITE-ProRule" id="PRU10141"/>
    </source>
</evidence>
<evidence type="ECO:0000256" key="8">
    <source>
        <dbReference type="ARBA" id="ARBA00022777"/>
    </source>
</evidence>
<dbReference type="GeneID" id="108235724"/>
<keyword evidence="9 17" id="KW-0067">ATP-binding</keyword>
<dbReference type="PROSITE" id="PS50011">
    <property type="entry name" value="PROTEIN_KINASE_DOM"/>
    <property type="match status" value="1"/>
</dbReference>
<dbReference type="SMART" id="SM00261">
    <property type="entry name" value="FU"/>
    <property type="match status" value="4"/>
</dbReference>
<dbReference type="GO" id="GO:0007169">
    <property type="term" value="P:cell surface receptor protein tyrosine kinase signaling pathway"/>
    <property type="evidence" value="ECO:0007669"/>
    <property type="project" value="UniProtKB-UniRule"/>
</dbReference>
<keyword evidence="13" id="KW-1015">Disulfide bond</keyword>
<evidence type="ECO:0000313" key="25">
    <source>
        <dbReference type="Proteomes" id="UP000264800"/>
    </source>
</evidence>
<dbReference type="InterPro" id="IPR032778">
    <property type="entry name" value="GF_recep_IV"/>
</dbReference>
<evidence type="ECO:0000256" key="13">
    <source>
        <dbReference type="ARBA" id="ARBA00023157"/>
    </source>
</evidence>
<keyword evidence="11 17" id="KW-0472">Membrane</keyword>
<dbReference type="FunFam" id="2.10.220.10:FF:000001">
    <property type="entry name" value="Receptor protein-tyrosine kinase"/>
    <property type="match status" value="1"/>
</dbReference>
<comment type="similarity">
    <text evidence="17">Belongs to the protein kinase superfamily. Tyr protein kinase family. EGF receptor subfamily.</text>
</comment>
<feature type="chain" id="PRO_5018657180" description="Receptor protein-tyrosine kinase" evidence="22">
    <location>
        <begin position="26"/>
        <end position="1419"/>
    </location>
</feature>
<feature type="region of interest" description="Disordered" evidence="20">
    <location>
        <begin position="1200"/>
        <end position="1286"/>
    </location>
</feature>
<organism evidence="24 25">
    <name type="scientific">Kryptolebias marmoratus</name>
    <name type="common">Mangrove killifish</name>
    <name type="synonym">Rivulus marmoratus</name>
    <dbReference type="NCBI Taxonomy" id="37003"/>
    <lineage>
        <taxon>Eukaryota</taxon>
        <taxon>Metazoa</taxon>
        <taxon>Chordata</taxon>
        <taxon>Craniata</taxon>
        <taxon>Vertebrata</taxon>
        <taxon>Euteleostomi</taxon>
        <taxon>Actinopterygii</taxon>
        <taxon>Neopterygii</taxon>
        <taxon>Teleostei</taxon>
        <taxon>Neoteleostei</taxon>
        <taxon>Acanthomorphata</taxon>
        <taxon>Ovalentaria</taxon>
        <taxon>Atherinomorphae</taxon>
        <taxon>Cyprinodontiformes</taxon>
        <taxon>Rivulidae</taxon>
        <taxon>Kryptolebias</taxon>
    </lineage>
</organism>
<evidence type="ECO:0000256" key="20">
    <source>
        <dbReference type="SAM" id="MobiDB-lite"/>
    </source>
</evidence>
<feature type="binding site" evidence="18 19">
    <location>
        <position position="748"/>
    </location>
    <ligand>
        <name>ATP</name>
        <dbReference type="ChEBI" id="CHEBI:30616"/>
    </ligand>
</feature>
<dbReference type="CTD" id="386635"/>
<dbReference type="InterPro" id="IPR009030">
    <property type="entry name" value="Growth_fac_rcpt_cys_sf"/>
</dbReference>
<evidence type="ECO:0000256" key="14">
    <source>
        <dbReference type="ARBA" id="ARBA00023170"/>
    </source>
</evidence>
<dbReference type="InterPro" id="IPR017441">
    <property type="entry name" value="Protein_kinase_ATP_BS"/>
</dbReference>
<feature type="binding site" evidence="18">
    <location>
        <begin position="721"/>
        <end position="729"/>
    </location>
    <ligand>
        <name>ATP</name>
        <dbReference type="ChEBI" id="CHEBI:30616"/>
    </ligand>
</feature>
<evidence type="ECO:0000259" key="23">
    <source>
        <dbReference type="PROSITE" id="PS50011"/>
    </source>
</evidence>
<name>A0A3Q3BB15_KRYMA</name>
<dbReference type="Gene3D" id="3.80.20.20">
    <property type="entry name" value="Receptor L-domain"/>
    <property type="match status" value="2"/>
</dbReference>
<dbReference type="GO" id="GO:0004714">
    <property type="term" value="F:transmembrane receptor protein tyrosine kinase activity"/>
    <property type="evidence" value="ECO:0007669"/>
    <property type="project" value="UniProtKB-EC"/>
</dbReference>
<dbReference type="InterPro" id="IPR016245">
    <property type="entry name" value="Tyr_kinase_EGF/ERB/XmrK_rcpt"/>
</dbReference>
<evidence type="ECO:0000256" key="3">
    <source>
        <dbReference type="ARBA" id="ARBA00022553"/>
    </source>
</evidence>
<dbReference type="Gene3D" id="6.10.250.2930">
    <property type="match status" value="1"/>
</dbReference>
<dbReference type="FunFam" id="2.10.220.10:FF:000002">
    <property type="entry name" value="Receptor protein-tyrosine kinase"/>
    <property type="match status" value="1"/>
</dbReference>
<dbReference type="Pfam" id="PF01030">
    <property type="entry name" value="Recep_L_domain"/>
    <property type="match status" value="2"/>
</dbReference>
<dbReference type="InterPro" id="IPR000719">
    <property type="entry name" value="Prot_kinase_dom"/>
</dbReference>
<dbReference type="CDD" id="cd12095">
    <property type="entry name" value="TM_ErbB3"/>
    <property type="match status" value="1"/>
</dbReference>
<dbReference type="OMA" id="AVMLNYQ"/>
<sequence length="1419" mass="158168">MTALMRKAQQVLCLLLLCALQDCGAQTQKVCTGTQNGLSTTGSPDEQYETMKKMYNNCDIVMGNLEIIMMDHTRDLSFLQTIKEVTGYILVALNEFSRLPLDNLRVIRGTTLYEDKYALGVMINYQKEGLHGLRELSLTHLTEIMEGGVKITKNLYLSYVPQVNWLDIVKDESTPIMIEDNGPQRNCSEVCGDRPCWGPGNNVCQILTKTVCAPQCNGRCFGKNPNECCHSECAGGCMGPKDTDCVACKNFNDSGSCVPQCPQALIYNKRAFKMEPNPNAKYQYGTSCVSQCPPNFVVDDSSCVSKCPSNKTEEEKNGVKRCEPCTGLCPKGCPGIGAEGGPPGDTVDATNIDRFINCTKIEGSLQFLVTGIEGDPYNNIPALSPEKLKVFNTVQEITEFLNVQSWPESLSDLSVFSNLRTIQSRVFYNGYSLLVMKTKSLTSLGLRSLQRINNGRVYISGNKKLCYQDTVNWTRILNRSVRLQKRTKQIDIKGNRPQEECEKDNFVCDPLCSSDGCWGPGANQCVSCKKYSRGGTCVDDCFFLKGDRREFATPSGECLPCHQECEVQKGKKTCSGSGANECVACASLKDGPHCVSSCPDGVMGGEGEIFKYPNKQQSCEPCHVNCTKGCTGPGQEGCESTSRHISGQSTTLIVLGVIFVLLCSFSIFVLTVLYRRGLAIRRKRAMRRYMESGESFEPLEEKEKVHARILKPSDIRKSKLLGNGVFGTVHKGFWIPEGDTVKLPVAIKTIQDRTGRQTFCKITDHMITMGSLNHINIARTLGICPGDSLQLVTQLSTQGSLLEHVRSNKNKLSPQRLLNWCVQIAKGMNYLEENRIVHRNLAARNVLLNNSFTAQISDYGIADLLYPDDKKYFFNEVKTPIKWMALESILFRRYTHQSDVWSYGVTIWEMMSYGMEPYSTMRPQEVPDLLEKGERLPQPHICTIDVYMVMVKCWMIDENVRPTFKELAGEFTRMARDPPRYLVIKEDCSQAESAPDEVAQRSADLDDLGDLENELDDLVAEETLDDMTPAPHFLSRSLSRIPRADTHRVVQNPSSGAGYLPMTPSVDIAGQQVMWQSRSRLNSARTVSESSEGCGAALEVDVNEDFSMAGSLKRRRHREDSAYVSQMDSLSGGPSDHTPSPEMGEEDQNGYVLPGGSPERDPLLCSPAARMVKSHSSALLDDPDEEYEYMNKQTAVPLRQNSHWQRSKKKRSVSLSSEATACSCETTLSVEGRGGQTASANRSDSEQQVEYEYMDIRGRESDESPPEHDPPPPPILPRTRREVEDDCMEDDCMEDDCMEDDYVEDDNYHYTNSQPKLRQALKEKKEPRIESRDSSEEYEYEDMDAFAALPPADARVYQNMQGEAARGEGGTDVDPSGFEPHVKVRAGVGVGEPAAGDRSFDNPGYWHSRMFQKPNAIPT</sequence>
<evidence type="ECO:0000256" key="11">
    <source>
        <dbReference type="ARBA" id="ARBA00023136"/>
    </source>
</evidence>
<feature type="region of interest" description="Disordered" evidence="20">
    <location>
        <begin position="1306"/>
        <end position="1339"/>
    </location>
</feature>
<evidence type="ECO:0000256" key="10">
    <source>
        <dbReference type="ARBA" id="ARBA00022989"/>
    </source>
</evidence>
<evidence type="ECO:0000256" key="22">
    <source>
        <dbReference type="SAM" id="SignalP"/>
    </source>
</evidence>
<dbReference type="KEGG" id="kmr:108235724"/>
<keyword evidence="12 17" id="KW-0829">Tyrosine-protein kinase</keyword>
<feature type="region of interest" description="Disordered" evidence="20">
    <location>
        <begin position="1388"/>
        <end position="1407"/>
    </location>
</feature>
<dbReference type="GO" id="GO:0038131">
    <property type="term" value="F:neuregulin receptor activity"/>
    <property type="evidence" value="ECO:0007669"/>
    <property type="project" value="TreeGrafter"/>
</dbReference>
<dbReference type="Pfam" id="PF07714">
    <property type="entry name" value="PK_Tyr_Ser-Thr"/>
    <property type="match status" value="1"/>
</dbReference>
<keyword evidence="14 17" id="KW-0675">Receptor</keyword>
<dbReference type="STRING" id="37003.ENSKMAP00000026346"/>
<dbReference type="GO" id="GO:0043066">
    <property type="term" value="P:negative regulation of apoptotic process"/>
    <property type="evidence" value="ECO:0007669"/>
    <property type="project" value="TreeGrafter"/>
</dbReference>
<dbReference type="InterPro" id="IPR050122">
    <property type="entry name" value="RTK"/>
</dbReference>
<dbReference type="FunFam" id="3.80.20.20:FF:000013">
    <property type="entry name" value="Erb-b2 receptor tyrosine kinase 3a"/>
    <property type="match status" value="1"/>
</dbReference>
<evidence type="ECO:0000256" key="7">
    <source>
        <dbReference type="ARBA" id="ARBA00022741"/>
    </source>
</evidence>
<keyword evidence="10 21" id="KW-1133">Transmembrane helix</keyword>
<keyword evidence="15" id="KW-0325">Glycoprotein</keyword>
<evidence type="ECO:0000256" key="15">
    <source>
        <dbReference type="ARBA" id="ARBA00023180"/>
    </source>
</evidence>
<dbReference type="FunFam" id="3.80.20.20:FF:000004">
    <property type="entry name" value="Receptor protein-tyrosine kinase"/>
    <property type="match status" value="1"/>
</dbReference>
<evidence type="ECO:0000256" key="6">
    <source>
        <dbReference type="ARBA" id="ARBA00022729"/>
    </source>
</evidence>
<keyword evidence="8 17" id="KW-0418">Kinase</keyword>
<dbReference type="Pfam" id="PF14843">
    <property type="entry name" value="GF_recep_IV"/>
    <property type="match status" value="1"/>
</dbReference>